<accession>A0AAP0LT73</accession>
<sequence>MATRNKSNAEFHEEVQEILARHESNFDQVHATLQTILIELQSLRLQHTSQEREINPFATAHIPSHQPTSLSTSKPDWSHTQLKLSFSKFSGDDPTGWIYKAEQYFDFQNIASEQQVQLVSFHLEGIALQWHRWLTKFKGP</sequence>
<keyword evidence="2" id="KW-1185">Reference proteome</keyword>
<organism evidence="1 2">
    <name type="scientific">Citrus x changshan-huyou</name>
    <dbReference type="NCBI Taxonomy" id="2935761"/>
    <lineage>
        <taxon>Eukaryota</taxon>
        <taxon>Viridiplantae</taxon>
        <taxon>Streptophyta</taxon>
        <taxon>Embryophyta</taxon>
        <taxon>Tracheophyta</taxon>
        <taxon>Spermatophyta</taxon>
        <taxon>Magnoliopsida</taxon>
        <taxon>eudicotyledons</taxon>
        <taxon>Gunneridae</taxon>
        <taxon>Pentapetalae</taxon>
        <taxon>rosids</taxon>
        <taxon>malvids</taxon>
        <taxon>Sapindales</taxon>
        <taxon>Rutaceae</taxon>
        <taxon>Aurantioideae</taxon>
        <taxon>Citrus</taxon>
    </lineage>
</organism>
<name>A0AAP0LT73_9ROSI</name>
<comment type="caution">
    <text evidence="1">The sequence shown here is derived from an EMBL/GenBank/DDBJ whole genome shotgun (WGS) entry which is preliminary data.</text>
</comment>
<evidence type="ECO:0000313" key="1">
    <source>
        <dbReference type="EMBL" id="KAK9183387.1"/>
    </source>
</evidence>
<protein>
    <recommendedName>
        <fullName evidence="3">Retrotransposon gag domain-containing protein</fullName>
    </recommendedName>
</protein>
<gene>
    <name evidence="1" type="ORF">WN944_026539</name>
</gene>
<evidence type="ECO:0008006" key="3">
    <source>
        <dbReference type="Google" id="ProtNLM"/>
    </source>
</evidence>
<dbReference type="AlphaFoldDB" id="A0AAP0LT73"/>
<dbReference type="Proteomes" id="UP001428341">
    <property type="component" value="Unassembled WGS sequence"/>
</dbReference>
<reference evidence="1 2" key="1">
    <citation type="submission" date="2024-05" db="EMBL/GenBank/DDBJ databases">
        <title>Haplotype-resolved chromosome-level genome assembly of Huyou (Citrus changshanensis).</title>
        <authorList>
            <person name="Miao C."/>
            <person name="Chen W."/>
            <person name="Wu Y."/>
            <person name="Wang L."/>
            <person name="Zhao S."/>
            <person name="Grierson D."/>
            <person name="Xu C."/>
            <person name="Chen K."/>
        </authorList>
    </citation>
    <scope>NUCLEOTIDE SEQUENCE [LARGE SCALE GENOMIC DNA]</scope>
    <source>
        <strain evidence="1">01-14</strain>
        <tissue evidence="1">Leaf</tissue>
    </source>
</reference>
<proteinExistence type="predicted"/>
<dbReference type="EMBL" id="JBCGBO010000024">
    <property type="protein sequence ID" value="KAK9183387.1"/>
    <property type="molecule type" value="Genomic_DNA"/>
</dbReference>
<evidence type="ECO:0000313" key="2">
    <source>
        <dbReference type="Proteomes" id="UP001428341"/>
    </source>
</evidence>